<feature type="compositionally biased region" description="Low complexity" evidence="1">
    <location>
        <begin position="1084"/>
        <end position="1123"/>
    </location>
</feature>
<feature type="compositionally biased region" description="Pro residues" evidence="1">
    <location>
        <begin position="1209"/>
        <end position="1221"/>
    </location>
</feature>
<feature type="compositionally biased region" description="Basic residues" evidence="1">
    <location>
        <begin position="422"/>
        <end position="431"/>
    </location>
</feature>
<accession>A0A3Q3IIC4</accession>
<feature type="compositionally biased region" description="Basic and acidic residues" evidence="1">
    <location>
        <begin position="392"/>
        <end position="415"/>
    </location>
</feature>
<protein>
    <recommendedName>
        <fullName evidence="2">SFR19-like C-terminal domain-containing protein</fullName>
    </recommendedName>
</protein>
<dbReference type="GO" id="GO:0099122">
    <property type="term" value="F:RNA polymerase II C-terminal domain binding"/>
    <property type="evidence" value="ECO:0007669"/>
    <property type="project" value="TreeGrafter"/>
</dbReference>
<evidence type="ECO:0000313" key="3">
    <source>
        <dbReference type="Ensembl" id="ENSMALP00000003144.1"/>
    </source>
</evidence>
<feature type="compositionally biased region" description="Low complexity" evidence="1">
    <location>
        <begin position="733"/>
        <end position="751"/>
    </location>
</feature>
<feature type="region of interest" description="Disordered" evidence="1">
    <location>
        <begin position="1"/>
        <end position="53"/>
    </location>
</feature>
<keyword evidence="4" id="KW-1185">Reference proteome</keyword>
<feature type="compositionally biased region" description="Polar residues" evidence="1">
    <location>
        <begin position="1019"/>
        <end position="1029"/>
    </location>
</feature>
<feature type="region of interest" description="Disordered" evidence="1">
    <location>
        <begin position="75"/>
        <end position="266"/>
    </location>
</feature>
<feature type="compositionally biased region" description="Acidic residues" evidence="1">
    <location>
        <begin position="141"/>
        <end position="150"/>
    </location>
</feature>
<feature type="compositionally biased region" description="Polar residues" evidence="1">
    <location>
        <begin position="160"/>
        <end position="169"/>
    </location>
</feature>
<feature type="domain" description="SFR19-like C-terminal" evidence="2">
    <location>
        <begin position="1281"/>
        <end position="1365"/>
    </location>
</feature>
<feature type="compositionally biased region" description="Basic and acidic residues" evidence="1">
    <location>
        <begin position="246"/>
        <end position="256"/>
    </location>
</feature>
<reference evidence="3" key="2">
    <citation type="submission" date="2025-09" db="UniProtKB">
        <authorList>
            <consortium name="Ensembl"/>
        </authorList>
    </citation>
    <scope>IDENTIFICATION</scope>
</reference>
<feature type="compositionally biased region" description="Low complexity" evidence="1">
    <location>
        <begin position="192"/>
        <end position="204"/>
    </location>
</feature>
<dbReference type="PANTHER" id="PTHR47013:SF1">
    <property type="entry name" value="SPLICING FACTOR, ARGININE_SERINE-RICH 19"/>
    <property type="match status" value="1"/>
</dbReference>
<evidence type="ECO:0000256" key="1">
    <source>
        <dbReference type="SAM" id="MobiDB-lite"/>
    </source>
</evidence>
<feature type="compositionally biased region" description="Polar residues" evidence="1">
    <location>
        <begin position="75"/>
        <end position="110"/>
    </location>
</feature>
<dbReference type="STRING" id="43700.ENSMALP00000003144"/>
<feature type="compositionally biased region" description="Basic and acidic residues" evidence="1">
    <location>
        <begin position="757"/>
        <end position="783"/>
    </location>
</feature>
<feature type="compositionally biased region" description="Basic residues" evidence="1">
    <location>
        <begin position="701"/>
        <end position="714"/>
    </location>
</feature>
<feature type="compositionally biased region" description="Basic and acidic residues" evidence="1">
    <location>
        <begin position="228"/>
        <end position="237"/>
    </location>
</feature>
<feature type="compositionally biased region" description="Pro residues" evidence="1">
    <location>
        <begin position="334"/>
        <end position="349"/>
    </location>
</feature>
<feature type="compositionally biased region" description="Basic and acidic residues" evidence="1">
    <location>
        <begin position="1363"/>
        <end position="1375"/>
    </location>
</feature>
<feature type="compositionally biased region" description="Low complexity" evidence="1">
    <location>
        <begin position="875"/>
        <end position="890"/>
    </location>
</feature>
<feature type="compositionally biased region" description="Basic residues" evidence="1">
    <location>
        <begin position="613"/>
        <end position="622"/>
    </location>
</feature>
<feature type="region of interest" description="Disordered" evidence="1">
    <location>
        <begin position="848"/>
        <end position="1140"/>
    </location>
</feature>
<feature type="compositionally biased region" description="Basic and acidic residues" evidence="1">
    <location>
        <begin position="177"/>
        <end position="190"/>
    </location>
</feature>
<feature type="compositionally biased region" description="Low complexity" evidence="1">
    <location>
        <begin position="1186"/>
        <end position="1208"/>
    </location>
</feature>
<feature type="compositionally biased region" description="Low complexity" evidence="1">
    <location>
        <begin position="1041"/>
        <end position="1060"/>
    </location>
</feature>
<feature type="region of interest" description="Disordered" evidence="1">
    <location>
        <begin position="1186"/>
        <end position="1223"/>
    </location>
</feature>
<feature type="compositionally biased region" description="Low complexity" evidence="1">
    <location>
        <begin position="979"/>
        <end position="992"/>
    </location>
</feature>
<name>A0A3Q3IIC4_MONAL</name>
<organism evidence="3 4">
    <name type="scientific">Monopterus albus</name>
    <name type="common">Swamp eel</name>
    <dbReference type="NCBI Taxonomy" id="43700"/>
    <lineage>
        <taxon>Eukaryota</taxon>
        <taxon>Metazoa</taxon>
        <taxon>Chordata</taxon>
        <taxon>Craniata</taxon>
        <taxon>Vertebrata</taxon>
        <taxon>Euteleostomi</taxon>
        <taxon>Actinopterygii</taxon>
        <taxon>Neopterygii</taxon>
        <taxon>Teleostei</taxon>
        <taxon>Neoteleostei</taxon>
        <taxon>Acanthomorphata</taxon>
        <taxon>Anabantaria</taxon>
        <taxon>Synbranchiformes</taxon>
        <taxon>Synbranchidae</taxon>
        <taxon>Monopterus</taxon>
    </lineage>
</organism>
<feature type="compositionally biased region" description="Low complexity" evidence="1">
    <location>
        <begin position="897"/>
        <end position="915"/>
    </location>
</feature>
<feature type="compositionally biased region" description="Low complexity" evidence="1">
    <location>
        <begin position="579"/>
        <end position="596"/>
    </location>
</feature>
<dbReference type="InterPro" id="IPR057031">
    <property type="entry name" value="SFR19-like_C"/>
</dbReference>
<dbReference type="Ensembl" id="ENSMALT00000003230.1">
    <property type="protein sequence ID" value="ENSMALP00000003144.1"/>
    <property type="gene ID" value="ENSMALG00000002323.1"/>
</dbReference>
<feature type="compositionally biased region" description="Basic and acidic residues" evidence="1">
    <location>
        <begin position="457"/>
        <end position="517"/>
    </location>
</feature>
<reference evidence="3" key="1">
    <citation type="submission" date="2025-08" db="UniProtKB">
        <authorList>
            <consortium name="Ensembl"/>
        </authorList>
    </citation>
    <scope>IDENTIFICATION</scope>
</reference>
<feature type="compositionally biased region" description="Polar residues" evidence="1">
    <location>
        <begin position="434"/>
        <end position="443"/>
    </location>
</feature>
<feature type="compositionally biased region" description="Basic and acidic residues" evidence="1">
    <location>
        <begin position="112"/>
        <end position="140"/>
    </location>
</feature>
<feature type="compositionally biased region" description="Low complexity" evidence="1">
    <location>
        <begin position="28"/>
        <end position="53"/>
    </location>
</feature>
<dbReference type="InterPro" id="IPR042841">
    <property type="entry name" value="SCAF1"/>
</dbReference>
<feature type="compositionally biased region" description="Basic and acidic residues" evidence="1">
    <location>
        <begin position="539"/>
        <end position="558"/>
    </location>
</feature>
<feature type="compositionally biased region" description="Pro residues" evidence="1">
    <location>
        <begin position="1124"/>
        <end position="1136"/>
    </location>
</feature>
<dbReference type="PANTHER" id="PTHR47013">
    <property type="entry name" value="SPLICING FACTOR, ARGININE/SERINE-RICH 19"/>
    <property type="match status" value="1"/>
</dbReference>
<sequence length="1381" mass="149201">MDLTPASGFKRRPAASSPPSGIREIGQSPPTYSSPLSLSSPSSDPSSPLSTSSSVCANLSVYQNHVKDYTQGTEVARVSSTSVSLATQSFATPTPNTTSPDSFPHTSLQPSVDRKEEGRRREMYDPFHPTEGDKEGRVKEEEEEEEEEGEKYDPFDPTGSPASDTNDGSGQVRGVKRKLESRDEEVKEEAPPDSTDTLTDLPTPCVARQLPLRRRVDCSTTKAVGQRESPDSDHSEIEEGEIVGAADKDGNNKRSAGEILPLNSPSVSFFSSKPERILRVLDGDGFVSVCAEGNWEVDRQPEDEPVVGVEDLRRKLVSRRKERYLSLPVTSPLSPQPPPPPSHPSPSNPSSPLSPTVEQASKSHRSSKSSKDRDRQKSKDRKEERRKKRKKDKEGVRERSKDKERGHKTGKEVKGRTSSRSSSRKRKKRRHSSPEASRSYNSSGRGGHTRRSFSNISEERHKEREGDRERDRIRDRERDRERGRERDRDRESEQNRTSSHRRDDRDQDSSSRKERERKGRRHSSSRERGISMRSKRSREKREGDRDRQRERDRRRDGRPVVPPSIQDLNGSDLFAIKRTITVTTTTTTTTVPGSPRITPPSPCRPPQDSDKPYKRKKKRKWRSAAEVADRGSCHSRSQSLSPPRYHSYESDRYSDKMEIDVSSLDGEALDSDYPSLEDTPPAVLPREPPVPSPKTKTTPKTGRHHPKKKSRTSKKIGQSESSSSNRTKGKCLSSLTVTSGSASISSGLPSVKRTRKMGKDKERDKVSRKDLARSSKSKKESSSSRKGKLQSKVSVLVREGVSSTTGASIGSGKLGMDLLGPGGTGGSAGGSVVGGSIAVVFCRDNESRSPFLKPCSEPLSLGGRSKDLASMGKRSSLAAPTSSLTSPAGLKSKKTKPSSITSTSSSASSSSSSLATKRRRRLAKKTREKGGAAALTAGDGSQTKATSEGWGGASLDVQSAVGDGSKSVSPHTGQAGPAPSSSSSSSSSSTTSVPPPSSSPPHTSPPSMAPLRDTRESSPDSQTVDSSCKTPDPSFLAEDCPTQTSPTLPTSSPSSQSTPQGAGLSITLSTPTAKLPPTDDTPKSLASPPCSSSSASCGLTSLSLPMSSSDPSSSSSVSSSSASKPPPPPPPPPAAPALPWSLQTGVDCTTGGVLALTALLFKMEEANIASRAKAQEFIQATSQILSQANQSQSQQHAPPSSASSTSSQIPPPPSLPPPPGLSPAQFILHSSLPLVGCTKTPPSHLHSSMGGGCAQTPPPIMPVGLSGMTGSSGDTGWDNESKDPDKYLKKLHTQERAVEEVKLAIKPYYQRKDINKDEYKDILRKAVHKICHSRTGEINPVKVSNLVKLYVQRYKYFRKHGRKMDEEERDDRESGALHSSA</sequence>
<feature type="region of interest" description="Disordered" evidence="1">
    <location>
        <begin position="317"/>
        <end position="827"/>
    </location>
</feature>
<dbReference type="Proteomes" id="UP000261600">
    <property type="component" value="Unplaced"/>
</dbReference>
<feature type="region of interest" description="Disordered" evidence="1">
    <location>
        <begin position="1361"/>
        <end position="1381"/>
    </location>
</feature>
<feature type="compositionally biased region" description="Pro residues" evidence="1">
    <location>
        <begin position="682"/>
        <end position="692"/>
    </location>
</feature>
<feature type="compositionally biased region" description="Basic and acidic residues" evidence="1">
    <location>
        <begin position="369"/>
        <end position="383"/>
    </location>
</feature>
<dbReference type="Pfam" id="PF23030">
    <property type="entry name" value="SCAF11-like_C"/>
    <property type="match status" value="1"/>
</dbReference>
<feature type="compositionally biased region" description="Pro residues" evidence="1">
    <location>
        <begin position="993"/>
        <end position="1008"/>
    </location>
</feature>
<feature type="compositionally biased region" description="Basic residues" evidence="1">
    <location>
        <begin position="916"/>
        <end position="927"/>
    </location>
</feature>
<evidence type="ECO:0000313" key="4">
    <source>
        <dbReference type="Proteomes" id="UP000261600"/>
    </source>
</evidence>
<evidence type="ECO:0000259" key="2">
    <source>
        <dbReference type="Pfam" id="PF23030"/>
    </source>
</evidence>
<feature type="region of interest" description="Disordered" evidence="1">
    <location>
        <begin position="1243"/>
        <end position="1281"/>
    </location>
</feature>
<proteinExistence type="predicted"/>
<feature type="compositionally biased region" description="Basic and acidic residues" evidence="1">
    <location>
        <begin position="646"/>
        <end position="659"/>
    </location>
</feature>